<accession>A0A0E0CV24</accession>
<evidence type="ECO:0000313" key="2">
    <source>
        <dbReference type="EnsemblPlants" id="OMERI03G03300.1"/>
    </source>
</evidence>
<feature type="domain" description="DUF1618" evidence="1">
    <location>
        <begin position="233"/>
        <end position="356"/>
    </location>
</feature>
<protein>
    <recommendedName>
        <fullName evidence="1">DUF1618 domain-containing protein</fullName>
    </recommendedName>
</protein>
<dbReference type="InterPro" id="IPR011676">
    <property type="entry name" value="DUF1618"/>
</dbReference>
<organism evidence="2">
    <name type="scientific">Oryza meridionalis</name>
    <dbReference type="NCBI Taxonomy" id="40149"/>
    <lineage>
        <taxon>Eukaryota</taxon>
        <taxon>Viridiplantae</taxon>
        <taxon>Streptophyta</taxon>
        <taxon>Embryophyta</taxon>
        <taxon>Tracheophyta</taxon>
        <taxon>Spermatophyta</taxon>
        <taxon>Magnoliopsida</taxon>
        <taxon>Liliopsida</taxon>
        <taxon>Poales</taxon>
        <taxon>Poaceae</taxon>
        <taxon>BOP clade</taxon>
        <taxon>Oryzoideae</taxon>
        <taxon>Oryzeae</taxon>
        <taxon>Oryzinae</taxon>
        <taxon>Oryza</taxon>
    </lineage>
</organism>
<reference evidence="2" key="1">
    <citation type="submission" date="2015-04" db="UniProtKB">
        <authorList>
            <consortium name="EnsemblPlants"/>
        </authorList>
    </citation>
    <scope>IDENTIFICATION</scope>
</reference>
<dbReference type="Pfam" id="PF07762">
    <property type="entry name" value="DUF1618"/>
    <property type="match status" value="1"/>
</dbReference>
<sequence>MGSAPSYVVLDRVVHLDKEAVKEESEWAIMECRDRKTYLRNDHVGDEVVYGLSLLAQIAEPPDLSKLSIRLSEPPVQVAARPEEILDDDSVLDLPKRALNLHTSVQSVADDLIVFTSCLRNRTHRYLSLSMIPCLPNRCDSSATFQPLPLRAGGDYTIALLGRDMRSDRETTRRFFQDVLCLCPPPPSSRPPPPSSFSAVTTPWQFKNPLFPPETPNRFKAHMVFSSGGQAFWANLAQGVLYCSCDDVLTGGYDVPFCYIPLPPECHLDPMKNQLRLCRTMNCVKDSIKFASIDMVPPDEAMMTTWTLTLATRQWHKDGELRVASLWELEGFKKAGLPKVKPTSPVLSMEENGVICFMLNAAEEGVYMVSLNMHTKNIMSSTRLSSCPTQPLGVEFPKHIQNRRLCSLANPVPPKRDRADLEECSTAIKRSTGMEGLEGDVLWF</sequence>
<dbReference type="PANTHER" id="PTHR33086">
    <property type="entry name" value="OS05G0468200 PROTEIN-RELATED"/>
    <property type="match status" value="1"/>
</dbReference>
<keyword evidence="3" id="KW-1185">Reference proteome</keyword>
<proteinExistence type="predicted"/>
<reference evidence="2" key="2">
    <citation type="submission" date="2018-05" db="EMBL/GenBank/DDBJ databases">
        <title>OmerRS3 (Oryza meridionalis Reference Sequence Version 3).</title>
        <authorList>
            <person name="Zhang J."/>
            <person name="Kudrna D."/>
            <person name="Lee S."/>
            <person name="Talag J."/>
            <person name="Welchert J."/>
            <person name="Wing R.A."/>
        </authorList>
    </citation>
    <scope>NUCLEOTIDE SEQUENCE [LARGE SCALE GENOMIC DNA]</scope>
    <source>
        <strain evidence="2">cv. OR44</strain>
    </source>
</reference>
<name>A0A0E0CV24_9ORYZ</name>
<evidence type="ECO:0000313" key="3">
    <source>
        <dbReference type="Proteomes" id="UP000008021"/>
    </source>
</evidence>
<dbReference type="eggNOG" id="ENOG502R3MD">
    <property type="taxonomic scope" value="Eukaryota"/>
</dbReference>
<dbReference type="AlphaFoldDB" id="A0A0E0CV24"/>
<dbReference type="Proteomes" id="UP000008021">
    <property type="component" value="Chromosome 3"/>
</dbReference>
<dbReference type="HOGENOM" id="CLU_028502_4_2_1"/>
<dbReference type="EnsemblPlants" id="OMERI03G03300.1">
    <property type="protein sequence ID" value="OMERI03G03300.1"/>
    <property type="gene ID" value="OMERI03G03300"/>
</dbReference>
<dbReference type="PANTHER" id="PTHR33086:SF94">
    <property type="entry name" value="EXPRESSED PROTEIN"/>
    <property type="match status" value="1"/>
</dbReference>
<evidence type="ECO:0000259" key="1">
    <source>
        <dbReference type="Pfam" id="PF07762"/>
    </source>
</evidence>
<dbReference type="Gramene" id="OMERI03G03300.1">
    <property type="protein sequence ID" value="OMERI03G03300.1"/>
    <property type="gene ID" value="OMERI03G03300"/>
</dbReference>